<evidence type="ECO:0000256" key="1">
    <source>
        <dbReference type="ARBA" id="ARBA00011043"/>
    </source>
</evidence>
<keyword evidence="5 7" id="KW-0630">Potassium</keyword>
<evidence type="ECO:0000256" key="5">
    <source>
        <dbReference type="ARBA" id="ARBA00022958"/>
    </source>
</evidence>
<dbReference type="Pfam" id="PF10396">
    <property type="entry name" value="TrmE_N"/>
    <property type="match status" value="1"/>
</dbReference>
<gene>
    <name evidence="7" type="primary">mnmE</name>
    <name evidence="7" type="synonym">trmE</name>
    <name evidence="10" type="ORF">ABID46_002090</name>
</gene>
<dbReference type="InterPro" id="IPR004520">
    <property type="entry name" value="GTPase_MnmE"/>
</dbReference>
<dbReference type="HAMAP" id="MF_00379">
    <property type="entry name" value="GTPase_MnmE"/>
    <property type="match status" value="1"/>
</dbReference>
<feature type="binding site" evidence="7">
    <location>
        <begin position="239"/>
        <end position="244"/>
    </location>
    <ligand>
        <name>GTP</name>
        <dbReference type="ChEBI" id="CHEBI:37565"/>
    </ligand>
</feature>
<evidence type="ECO:0000313" key="10">
    <source>
        <dbReference type="EMBL" id="MET3732501.1"/>
    </source>
</evidence>
<keyword evidence="11" id="KW-1185">Reference proteome</keyword>
<dbReference type="InterPro" id="IPR027266">
    <property type="entry name" value="TrmE/GcvT-like"/>
</dbReference>
<dbReference type="RefSeq" id="WP_354509773.1">
    <property type="nucleotide sequence ID" value="NZ_JBEPMO010000013.1"/>
</dbReference>
<comment type="function">
    <text evidence="7">Exhibits a very high intrinsic GTPase hydrolysis rate. Involved in the addition of a carboxymethylaminomethyl (cmnm) group at the wobble position (U34) of certain tRNAs, forming tRNA-cmnm(5)s(2)U34.</text>
</comment>
<dbReference type="InterPro" id="IPR006073">
    <property type="entry name" value="GTP-bd"/>
</dbReference>
<feature type="binding site" evidence="7">
    <location>
        <begin position="258"/>
        <end position="264"/>
    </location>
    <ligand>
        <name>GTP</name>
        <dbReference type="ChEBI" id="CHEBI:37565"/>
    </ligand>
</feature>
<dbReference type="NCBIfam" id="NF003661">
    <property type="entry name" value="PRK05291.1-3"/>
    <property type="match status" value="1"/>
</dbReference>
<evidence type="ECO:0000256" key="4">
    <source>
        <dbReference type="ARBA" id="ARBA00022842"/>
    </source>
</evidence>
<protein>
    <recommendedName>
        <fullName evidence="7">tRNA modification GTPase MnmE</fullName>
        <ecNumber evidence="7">3.6.-.-</ecNumber>
    </recommendedName>
</protein>
<dbReference type="Proteomes" id="UP001549146">
    <property type="component" value="Unassembled WGS sequence"/>
</dbReference>
<evidence type="ECO:0000256" key="6">
    <source>
        <dbReference type="ARBA" id="ARBA00023134"/>
    </source>
</evidence>
<keyword evidence="7" id="KW-0479">Metal-binding</keyword>
<comment type="caution">
    <text evidence="10">The sequence shown here is derived from an EMBL/GenBank/DDBJ whole genome shotgun (WGS) entry which is preliminary data.</text>
</comment>
<keyword evidence="4 7" id="KW-0460">Magnesium</keyword>
<feature type="binding site" evidence="7">
    <location>
        <begin position="283"/>
        <end position="286"/>
    </location>
    <ligand>
        <name>GTP</name>
        <dbReference type="ChEBI" id="CHEBI:37565"/>
    </ligand>
</feature>
<organism evidence="10 11">
    <name type="scientific">Moheibacter stercoris</name>
    <dbReference type="NCBI Taxonomy" id="1628251"/>
    <lineage>
        <taxon>Bacteria</taxon>
        <taxon>Pseudomonadati</taxon>
        <taxon>Bacteroidota</taxon>
        <taxon>Flavobacteriia</taxon>
        <taxon>Flavobacteriales</taxon>
        <taxon>Weeksellaceae</taxon>
        <taxon>Moheibacter</taxon>
    </lineage>
</organism>
<dbReference type="Gene3D" id="3.30.1360.120">
    <property type="entry name" value="Probable tRNA modification gtpase trme, domain 1"/>
    <property type="match status" value="1"/>
</dbReference>
<keyword evidence="6 7" id="KW-0342">GTP-binding</keyword>
<keyword evidence="3 7" id="KW-0547">Nucleotide-binding</keyword>
<feature type="binding site" evidence="7">
    <location>
        <position position="239"/>
    </location>
    <ligand>
        <name>K(+)</name>
        <dbReference type="ChEBI" id="CHEBI:29103"/>
    </ligand>
</feature>
<dbReference type="GO" id="GO:0016787">
    <property type="term" value="F:hydrolase activity"/>
    <property type="evidence" value="ECO:0007669"/>
    <property type="project" value="UniProtKB-KW"/>
</dbReference>
<dbReference type="Gene3D" id="1.20.120.430">
    <property type="entry name" value="tRNA modification GTPase MnmE domain 2"/>
    <property type="match status" value="1"/>
</dbReference>
<comment type="subcellular location">
    <subcellularLocation>
        <location evidence="7">Cytoplasm</location>
    </subcellularLocation>
</comment>
<proteinExistence type="inferred from homology"/>
<feature type="binding site" evidence="7">
    <location>
        <position position="263"/>
    </location>
    <ligand>
        <name>K(+)</name>
        <dbReference type="ChEBI" id="CHEBI:29103"/>
    </ligand>
</feature>
<feature type="binding site" evidence="7">
    <location>
        <position position="243"/>
    </location>
    <ligand>
        <name>Mg(2+)</name>
        <dbReference type="ChEBI" id="CHEBI:18420"/>
    </ligand>
</feature>
<dbReference type="PANTHER" id="PTHR42714">
    <property type="entry name" value="TRNA MODIFICATION GTPASE GTPBP3"/>
    <property type="match status" value="1"/>
</dbReference>
<evidence type="ECO:0000256" key="2">
    <source>
        <dbReference type="ARBA" id="ARBA00022694"/>
    </source>
</evidence>
<dbReference type="CDD" id="cd04164">
    <property type="entry name" value="trmE"/>
    <property type="match status" value="1"/>
</dbReference>
<accession>A0ABV2LVB4</accession>
<dbReference type="PANTHER" id="PTHR42714:SF2">
    <property type="entry name" value="TRNA MODIFICATION GTPASE GTPBP3, MITOCHONDRIAL"/>
    <property type="match status" value="1"/>
</dbReference>
<comment type="similarity">
    <text evidence="1 7 8">Belongs to the TRAFAC class TrmE-Era-EngA-EngB-Septin-like GTPase superfamily. TrmE GTPase family.</text>
</comment>
<comment type="cofactor">
    <cofactor evidence="7">
        <name>K(+)</name>
        <dbReference type="ChEBI" id="CHEBI:29103"/>
    </cofactor>
    <text evidence="7">Binds 1 potassium ion per subunit.</text>
</comment>
<feature type="binding site" evidence="7">
    <location>
        <position position="258"/>
    </location>
    <ligand>
        <name>K(+)</name>
        <dbReference type="ChEBI" id="CHEBI:29103"/>
    </ligand>
</feature>
<dbReference type="CDD" id="cd14858">
    <property type="entry name" value="TrmE_N"/>
    <property type="match status" value="1"/>
</dbReference>
<feature type="binding site" evidence="7">
    <location>
        <position position="133"/>
    </location>
    <ligand>
        <name>(6S)-5-formyl-5,6,7,8-tetrahydrofolate</name>
        <dbReference type="ChEBI" id="CHEBI:57457"/>
    </ligand>
</feature>
<feature type="binding site" evidence="7">
    <location>
        <position position="23"/>
    </location>
    <ligand>
        <name>(6S)-5-formyl-5,6,7,8-tetrahydrofolate</name>
        <dbReference type="ChEBI" id="CHEBI:57457"/>
    </ligand>
</feature>
<keyword evidence="7" id="KW-0963">Cytoplasm</keyword>
<dbReference type="InterPro" id="IPR018948">
    <property type="entry name" value="GTP-bd_TrmE_N"/>
</dbReference>
<dbReference type="Pfam" id="PF01926">
    <property type="entry name" value="MMR_HSR1"/>
    <property type="match status" value="1"/>
</dbReference>
<dbReference type="InterPro" id="IPR027417">
    <property type="entry name" value="P-loop_NTPase"/>
</dbReference>
<evidence type="ECO:0000256" key="3">
    <source>
        <dbReference type="ARBA" id="ARBA00022741"/>
    </source>
</evidence>
<evidence type="ECO:0000256" key="7">
    <source>
        <dbReference type="HAMAP-Rule" id="MF_00379"/>
    </source>
</evidence>
<dbReference type="NCBIfam" id="TIGR00231">
    <property type="entry name" value="small_GTP"/>
    <property type="match status" value="1"/>
</dbReference>
<feature type="binding site" evidence="7">
    <location>
        <position position="94"/>
    </location>
    <ligand>
        <name>(6S)-5-formyl-5,6,7,8-tetrahydrofolate</name>
        <dbReference type="ChEBI" id="CHEBI:57457"/>
    </ligand>
</feature>
<dbReference type="PROSITE" id="PS51709">
    <property type="entry name" value="G_TRME"/>
    <property type="match status" value="1"/>
</dbReference>
<comment type="caution">
    <text evidence="7">Lacks conserved residue(s) required for the propagation of feature annotation.</text>
</comment>
<evidence type="ECO:0000313" key="11">
    <source>
        <dbReference type="Proteomes" id="UP001549146"/>
    </source>
</evidence>
<feature type="binding site" evidence="7">
    <location>
        <position position="461"/>
    </location>
    <ligand>
        <name>(6S)-5-formyl-5,6,7,8-tetrahydrofolate</name>
        <dbReference type="ChEBI" id="CHEBI:57457"/>
    </ligand>
</feature>
<name>A0ABV2LVB4_9FLAO</name>
<dbReference type="NCBIfam" id="TIGR00450">
    <property type="entry name" value="mnmE_trmE_thdF"/>
    <property type="match status" value="1"/>
</dbReference>
<dbReference type="InterPro" id="IPR031168">
    <property type="entry name" value="G_TrmE"/>
</dbReference>
<reference evidence="10 11" key="1">
    <citation type="submission" date="2024-06" db="EMBL/GenBank/DDBJ databases">
        <title>Genomic Encyclopedia of Type Strains, Phase IV (KMG-IV): sequencing the most valuable type-strain genomes for metagenomic binning, comparative biology and taxonomic classification.</title>
        <authorList>
            <person name="Goeker M."/>
        </authorList>
    </citation>
    <scope>NUCLEOTIDE SEQUENCE [LARGE SCALE GENOMIC DNA]</scope>
    <source>
        <strain evidence="10 11">DSM 29388</strain>
    </source>
</reference>
<dbReference type="SUPFAM" id="SSF116878">
    <property type="entry name" value="TrmE connector domain"/>
    <property type="match status" value="1"/>
</dbReference>
<dbReference type="InterPro" id="IPR005225">
    <property type="entry name" value="Small_GTP-bd"/>
</dbReference>
<sequence>MLHTDTICATSTAQGMGALGIIRVSGNDSISIVNQIFKGKDLTKVESHSVQYGFVISPASNAQPPTSNPELIIDEVMVSVFKAPKTFTAEDLVEITCHGSPYIQQEILEVLISKGARLAEPGEFSQRAFMNGRIDLSQAEAIADLISAQNKASHKVALNQMRGGISSELKDLREELINFTALIELELDFSEEDVEFANRSELQTLVSSIKTKVAGLLKTFEYGNAIKNGVPVAIIGKPNAGKSTLLNYLLNEERAIVSDIAGTTRDTIEETINLDGITFRFIDTAGIRETTDEIEAIGVEKAKEKVEQAKIVIHLYEDDQSILEGLMDLLKDKIVFNLKSKIDKVGDIDPNSQSPAGFTEFGISVKGNLNLDRLKTELVDKIKSGVEEDAVVITNLRHKEALQQALEALNNVESGMRMGLTGDLLAFHLRETLKHIGSITGQIDVDKDILGTIFGKFCIGK</sequence>
<dbReference type="SUPFAM" id="SSF52540">
    <property type="entry name" value="P-loop containing nucleoside triphosphate hydrolases"/>
    <property type="match status" value="1"/>
</dbReference>
<feature type="binding site" evidence="7">
    <location>
        <position position="260"/>
    </location>
    <ligand>
        <name>K(+)</name>
        <dbReference type="ChEBI" id="CHEBI:29103"/>
    </ligand>
</feature>
<keyword evidence="7 10" id="KW-0378">Hydrolase</keyword>
<feature type="domain" description="TrmE-type G" evidence="9">
    <location>
        <begin position="229"/>
        <end position="383"/>
    </location>
</feature>
<dbReference type="Gene3D" id="3.40.50.300">
    <property type="entry name" value="P-loop containing nucleotide triphosphate hydrolases"/>
    <property type="match status" value="1"/>
</dbReference>
<dbReference type="Pfam" id="PF12631">
    <property type="entry name" value="MnmE_helical"/>
    <property type="match status" value="1"/>
</dbReference>
<evidence type="ECO:0000259" key="9">
    <source>
        <dbReference type="PROSITE" id="PS51709"/>
    </source>
</evidence>
<dbReference type="InterPro" id="IPR025867">
    <property type="entry name" value="MnmE_helical"/>
</dbReference>
<dbReference type="EMBL" id="JBEPMO010000013">
    <property type="protein sequence ID" value="MET3732501.1"/>
    <property type="molecule type" value="Genomic_DNA"/>
</dbReference>
<dbReference type="EC" id="3.6.-.-" evidence="7"/>
<evidence type="ECO:0000256" key="8">
    <source>
        <dbReference type="RuleBase" id="RU003313"/>
    </source>
</evidence>
<dbReference type="InterPro" id="IPR027368">
    <property type="entry name" value="MnmE_dom2"/>
</dbReference>
<comment type="subunit">
    <text evidence="7">Homodimer. Heterotetramer of two MnmE and two MnmG subunits.</text>
</comment>
<feature type="binding site" evidence="7">
    <location>
        <position position="264"/>
    </location>
    <ligand>
        <name>Mg(2+)</name>
        <dbReference type="ChEBI" id="CHEBI:18420"/>
    </ligand>
</feature>
<keyword evidence="2 7" id="KW-0819">tRNA processing</keyword>